<dbReference type="AlphaFoldDB" id="A0A430QTD9"/>
<sequence length="104" mass="11872">VHIHLIDVNDNSPQWIFPAHNHQIINLTINEPVGYRVAQLIAEDLDENENGEVIYRLVQTSFMSNMPNIVDRTIMTSPSTRLDNTINSNVPNCPKNRHEICPIT</sequence>
<evidence type="ECO:0000313" key="4">
    <source>
        <dbReference type="Proteomes" id="UP000290809"/>
    </source>
</evidence>
<evidence type="ECO:0000313" key="3">
    <source>
        <dbReference type="EMBL" id="RTG90973.1"/>
    </source>
</evidence>
<dbReference type="InterPro" id="IPR015919">
    <property type="entry name" value="Cadherin-like_sf"/>
</dbReference>
<protein>
    <recommendedName>
        <fullName evidence="5">Cadherin domain-containing protein</fullName>
    </recommendedName>
</protein>
<feature type="non-terminal residue" evidence="3">
    <location>
        <position position="1"/>
    </location>
</feature>
<dbReference type="GO" id="GO:0007155">
    <property type="term" value="P:cell adhesion"/>
    <property type="evidence" value="ECO:0007669"/>
    <property type="project" value="InterPro"/>
</dbReference>
<comment type="subcellular location">
    <subcellularLocation>
        <location evidence="1">Membrane</location>
    </subcellularLocation>
</comment>
<dbReference type="Proteomes" id="UP000290809">
    <property type="component" value="Unassembled WGS sequence"/>
</dbReference>
<organism evidence="3 4">
    <name type="scientific">Schistosoma bovis</name>
    <name type="common">Blood fluke</name>
    <dbReference type="NCBI Taxonomy" id="6184"/>
    <lineage>
        <taxon>Eukaryota</taxon>
        <taxon>Metazoa</taxon>
        <taxon>Spiralia</taxon>
        <taxon>Lophotrochozoa</taxon>
        <taxon>Platyhelminthes</taxon>
        <taxon>Trematoda</taxon>
        <taxon>Digenea</taxon>
        <taxon>Strigeidida</taxon>
        <taxon>Schistosomatoidea</taxon>
        <taxon>Schistosomatidae</taxon>
        <taxon>Schistosoma</taxon>
    </lineage>
</organism>
<dbReference type="STRING" id="6184.A0A430QTD9"/>
<dbReference type="SUPFAM" id="SSF49313">
    <property type="entry name" value="Cadherin-like"/>
    <property type="match status" value="1"/>
</dbReference>
<dbReference type="GO" id="GO:0005509">
    <property type="term" value="F:calcium ion binding"/>
    <property type="evidence" value="ECO:0007669"/>
    <property type="project" value="InterPro"/>
</dbReference>
<reference evidence="3 4" key="1">
    <citation type="journal article" date="2019" name="PLoS Pathog.">
        <title>Genome sequence of the bovine parasite Schistosoma bovis Tanzania.</title>
        <authorList>
            <person name="Oey H."/>
            <person name="Zakrzewski M."/>
            <person name="Gobert G."/>
            <person name="Gravermann K."/>
            <person name="Stoye J."/>
            <person name="Jones M."/>
            <person name="Mcmanus D."/>
            <person name="Krause L."/>
        </authorList>
    </citation>
    <scope>NUCLEOTIDE SEQUENCE [LARGE SCALE GENOMIC DNA]</scope>
    <source>
        <strain evidence="3 4">TAN1997</strain>
    </source>
</reference>
<dbReference type="CDD" id="cd11304">
    <property type="entry name" value="Cadherin_repeat"/>
    <property type="match status" value="1"/>
</dbReference>
<dbReference type="Gene3D" id="2.60.40.60">
    <property type="entry name" value="Cadherins"/>
    <property type="match status" value="1"/>
</dbReference>
<name>A0A430QTD9_SCHBO</name>
<keyword evidence="2" id="KW-0472">Membrane</keyword>
<dbReference type="PROSITE" id="PS00232">
    <property type="entry name" value="CADHERIN_1"/>
    <property type="match status" value="1"/>
</dbReference>
<gene>
    <name evidence="3" type="ORF">DC041_0004876</name>
</gene>
<accession>A0A430QTD9</accession>
<dbReference type="EMBL" id="QMKO01000867">
    <property type="protein sequence ID" value="RTG90973.1"/>
    <property type="molecule type" value="Genomic_DNA"/>
</dbReference>
<comment type="caution">
    <text evidence="3">The sequence shown here is derived from an EMBL/GenBank/DDBJ whole genome shotgun (WGS) entry which is preliminary data.</text>
</comment>
<evidence type="ECO:0000256" key="1">
    <source>
        <dbReference type="ARBA" id="ARBA00004370"/>
    </source>
</evidence>
<dbReference type="InterPro" id="IPR020894">
    <property type="entry name" value="Cadherin_CS"/>
</dbReference>
<dbReference type="GO" id="GO:0005886">
    <property type="term" value="C:plasma membrane"/>
    <property type="evidence" value="ECO:0007669"/>
    <property type="project" value="InterPro"/>
</dbReference>
<keyword evidence="4" id="KW-1185">Reference proteome</keyword>
<proteinExistence type="predicted"/>
<evidence type="ECO:0008006" key="5">
    <source>
        <dbReference type="Google" id="ProtNLM"/>
    </source>
</evidence>
<evidence type="ECO:0000256" key="2">
    <source>
        <dbReference type="ARBA" id="ARBA00023136"/>
    </source>
</evidence>